<protein>
    <submittedName>
        <fullName evidence="1">Uncharacterized protein</fullName>
    </submittedName>
</protein>
<organism evidence="1">
    <name type="scientific">gut metagenome</name>
    <dbReference type="NCBI Taxonomy" id="749906"/>
    <lineage>
        <taxon>unclassified sequences</taxon>
        <taxon>metagenomes</taxon>
        <taxon>organismal metagenomes</taxon>
    </lineage>
</organism>
<comment type="caution">
    <text evidence="1">The sequence shown here is derived from an EMBL/GenBank/DDBJ whole genome shotgun (WGS) entry which is preliminary data.</text>
</comment>
<evidence type="ECO:0000313" key="1">
    <source>
        <dbReference type="EMBL" id="EJW93733.1"/>
    </source>
</evidence>
<reference evidence="1" key="1">
    <citation type="journal article" date="2012" name="PLoS ONE">
        <title>Gene sets for utilization of primary and secondary nutrition supplies in the distal gut of endangered iberian lynx.</title>
        <authorList>
            <person name="Alcaide M."/>
            <person name="Messina E."/>
            <person name="Richter M."/>
            <person name="Bargiela R."/>
            <person name="Peplies J."/>
            <person name="Huws S.A."/>
            <person name="Newbold C.J."/>
            <person name="Golyshin P.N."/>
            <person name="Simon M.A."/>
            <person name="Lopez G."/>
            <person name="Yakimov M.M."/>
            <person name="Ferrer M."/>
        </authorList>
    </citation>
    <scope>NUCLEOTIDE SEQUENCE</scope>
</reference>
<name>J9FH19_9ZZZZ</name>
<dbReference type="EMBL" id="AMCI01006788">
    <property type="protein sequence ID" value="EJW93733.1"/>
    <property type="molecule type" value="Genomic_DNA"/>
</dbReference>
<gene>
    <name evidence="1" type="ORF">EVA_18160</name>
</gene>
<dbReference type="AlphaFoldDB" id="J9FH19"/>
<sequence>MSFLRINFLLLHFRLAMAWRHRLKIILTKFGDFAQARKIIDEKFP</sequence>
<proteinExistence type="predicted"/>
<accession>J9FH19</accession>